<dbReference type="AlphaFoldDB" id="A0A1G7Q8K9"/>
<name>A0A1G7Q8K9_PSEOR</name>
<dbReference type="STRING" id="366584.SAMN05216377_1081"/>
<keyword evidence="4" id="KW-1185">Reference proteome</keyword>
<organism evidence="3 4">
    <name type="scientific">Pseudonocardia oroxyli</name>
    <dbReference type="NCBI Taxonomy" id="366584"/>
    <lineage>
        <taxon>Bacteria</taxon>
        <taxon>Bacillati</taxon>
        <taxon>Actinomycetota</taxon>
        <taxon>Actinomycetes</taxon>
        <taxon>Pseudonocardiales</taxon>
        <taxon>Pseudonocardiaceae</taxon>
        <taxon>Pseudonocardia</taxon>
    </lineage>
</organism>
<accession>A0A1G7Q8K9</accession>
<feature type="region of interest" description="Disordered" evidence="1">
    <location>
        <begin position="259"/>
        <end position="355"/>
    </location>
</feature>
<feature type="domain" description="DUF222" evidence="2">
    <location>
        <begin position="44"/>
        <end position="220"/>
    </location>
</feature>
<gene>
    <name evidence="3" type="ORF">SAMN05216377_1081</name>
</gene>
<protein>
    <recommendedName>
        <fullName evidence="2">DUF222 domain-containing protein</fullName>
    </recommendedName>
</protein>
<evidence type="ECO:0000259" key="2">
    <source>
        <dbReference type="Pfam" id="PF02720"/>
    </source>
</evidence>
<feature type="compositionally biased region" description="Low complexity" evidence="1">
    <location>
        <begin position="284"/>
        <end position="300"/>
    </location>
</feature>
<sequence>MESTGALPADLAHLAPGPRLGALLAELDPAGLEGADRLTVLEAWQRQEAHARAGLYRWMAAVGSAPGAAPEWAEEIRAALSWTRRAADRRTDEACALVTELPAVWAALEAGLVDAHRAVVFVDHLAGLPAAQAERICGMVVPWAERRTTSEIARRLRRLVMEIDPEHFERRFRKAHAERSVWAWVGQDGTATISAGGLAPESADAAVARIDRLARRVRAAGHPGTVGRIRADVFVGLLDGTLHGLDEDAIAQVLLAAAAEPAQSDSARSKSARSERAGAERSEPSPSAPAASTASTASHSEPARSHPAPSEPAQSEPAQSEPAPSGPTQSGPTQSGPTQSGPTQSGPTQSGPTQS</sequence>
<dbReference type="Proteomes" id="UP000198967">
    <property type="component" value="Unassembled WGS sequence"/>
</dbReference>
<proteinExistence type="predicted"/>
<dbReference type="RefSeq" id="WP_176921315.1">
    <property type="nucleotide sequence ID" value="NZ_FNBE01000008.1"/>
</dbReference>
<feature type="compositionally biased region" description="Polar residues" evidence="1">
    <location>
        <begin position="326"/>
        <end position="355"/>
    </location>
</feature>
<feature type="compositionally biased region" description="Low complexity" evidence="1">
    <location>
        <begin position="307"/>
        <end position="323"/>
    </location>
</feature>
<dbReference type="Pfam" id="PF02720">
    <property type="entry name" value="DUF222"/>
    <property type="match status" value="1"/>
</dbReference>
<dbReference type="EMBL" id="FNBE01000008">
    <property type="protein sequence ID" value="SDF94813.1"/>
    <property type="molecule type" value="Genomic_DNA"/>
</dbReference>
<reference evidence="3 4" key="1">
    <citation type="submission" date="2016-10" db="EMBL/GenBank/DDBJ databases">
        <authorList>
            <person name="de Groot N.N."/>
        </authorList>
    </citation>
    <scope>NUCLEOTIDE SEQUENCE [LARGE SCALE GENOMIC DNA]</scope>
    <source>
        <strain evidence="3 4">CGMCC 4.3143</strain>
    </source>
</reference>
<dbReference type="InterPro" id="IPR003870">
    <property type="entry name" value="DUF222"/>
</dbReference>
<feature type="compositionally biased region" description="Basic and acidic residues" evidence="1">
    <location>
        <begin position="272"/>
        <end position="283"/>
    </location>
</feature>
<evidence type="ECO:0000256" key="1">
    <source>
        <dbReference type="SAM" id="MobiDB-lite"/>
    </source>
</evidence>
<feature type="non-terminal residue" evidence="3">
    <location>
        <position position="355"/>
    </location>
</feature>
<evidence type="ECO:0000313" key="4">
    <source>
        <dbReference type="Proteomes" id="UP000198967"/>
    </source>
</evidence>
<evidence type="ECO:0000313" key="3">
    <source>
        <dbReference type="EMBL" id="SDF94813.1"/>
    </source>
</evidence>